<dbReference type="PROSITE" id="PS50158">
    <property type="entry name" value="ZF_CCHC"/>
    <property type="match status" value="2"/>
</dbReference>
<evidence type="ECO:0000259" key="2">
    <source>
        <dbReference type="PROSITE" id="PS50158"/>
    </source>
</evidence>
<dbReference type="GO" id="GO:0008270">
    <property type="term" value="F:zinc ion binding"/>
    <property type="evidence" value="ECO:0007669"/>
    <property type="project" value="UniProtKB-KW"/>
</dbReference>
<dbReference type="Gene3D" id="4.10.60.10">
    <property type="entry name" value="Zinc finger, CCHC-type"/>
    <property type="match status" value="2"/>
</dbReference>
<feature type="domain" description="CCHC-type" evidence="2">
    <location>
        <begin position="123"/>
        <end position="136"/>
    </location>
</feature>
<sequence length="198" mass="22319">MEMEEKDQRDVDQIEARLKEAFTDDTFSAYRKLTMVRWTGECVDVYANNIRQLVGLAGFEGAEMERLTKLAFVEALTVGELLARTRVPITIGDESQDVVTAVRPPRSNDASPIKGGPITSVTCFRCNSKGHIAKDCCKRRTHCRTHCYRCVEVGHWARDCSGNRGQGISAHHFPKSICKYSVPCDKHTCRWYLVFGAD</sequence>
<dbReference type="AlphaFoldDB" id="A0A812AUX3"/>
<proteinExistence type="predicted"/>
<keyword evidence="1" id="KW-0863">Zinc-finger</keyword>
<keyword evidence="1" id="KW-0479">Metal-binding</keyword>
<dbReference type="EMBL" id="CAHIKZ030000149">
    <property type="protein sequence ID" value="CAE1156042.1"/>
    <property type="molecule type" value="Genomic_DNA"/>
</dbReference>
<comment type="caution">
    <text evidence="3">The sequence shown here is derived from an EMBL/GenBank/DDBJ whole genome shotgun (WGS) entry which is preliminary data.</text>
</comment>
<dbReference type="InterPro" id="IPR001878">
    <property type="entry name" value="Znf_CCHC"/>
</dbReference>
<keyword evidence="4" id="KW-1185">Reference proteome</keyword>
<organism evidence="3 4">
    <name type="scientific">Acanthosepion pharaonis</name>
    <name type="common">Pharaoh cuttlefish</name>
    <name type="synonym">Sepia pharaonis</name>
    <dbReference type="NCBI Taxonomy" id="158019"/>
    <lineage>
        <taxon>Eukaryota</taxon>
        <taxon>Metazoa</taxon>
        <taxon>Spiralia</taxon>
        <taxon>Lophotrochozoa</taxon>
        <taxon>Mollusca</taxon>
        <taxon>Cephalopoda</taxon>
        <taxon>Coleoidea</taxon>
        <taxon>Decapodiformes</taxon>
        <taxon>Sepiida</taxon>
        <taxon>Sepiina</taxon>
        <taxon>Sepiidae</taxon>
        <taxon>Acanthosepion</taxon>
    </lineage>
</organism>
<keyword evidence="1" id="KW-0862">Zinc</keyword>
<dbReference type="Pfam" id="PF00098">
    <property type="entry name" value="zf-CCHC"/>
    <property type="match status" value="2"/>
</dbReference>
<feature type="domain" description="CCHC-type" evidence="2">
    <location>
        <begin position="147"/>
        <end position="160"/>
    </location>
</feature>
<evidence type="ECO:0000313" key="3">
    <source>
        <dbReference type="EMBL" id="CAE1156042.1"/>
    </source>
</evidence>
<dbReference type="SUPFAM" id="SSF57756">
    <property type="entry name" value="Retrovirus zinc finger-like domains"/>
    <property type="match status" value="1"/>
</dbReference>
<protein>
    <recommendedName>
        <fullName evidence="2">CCHC-type domain-containing protein</fullName>
    </recommendedName>
</protein>
<reference evidence="3" key="1">
    <citation type="submission" date="2021-01" db="EMBL/GenBank/DDBJ databases">
        <authorList>
            <person name="Li R."/>
            <person name="Bekaert M."/>
        </authorList>
    </citation>
    <scope>NUCLEOTIDE SEQUENCE</scope>
    <source>
        <strain evidence="3">Farmed</strain>
    </source>
</reference>
<evidence type="ECO:0000313" key="4">
    <source>
        <dbReference type="Proteomes" id="UP000597762"/>
    </source>
</evidence>
<gene>
    <name evidence="3" type="ORF">SPHA_4643</name>
</gene>
<dbReference type="InterPro" id="IPR036875">
    <property type="entry name" value="Znf_CCHC_sf"/>
</dbReference>
<accession>A0A812AUX3</accession>
<evidence type="ECO:0000256" key="1">
    <source>
        <dbReference type="PROSITE-ProRule" id="PRU00047"/>
    </source>
</evidence>
<dbReference type="Proteomes" id="UP000597762">
    <property type="component" value="Unassembled WGS sequence"/>
</dbReference>
<name>A0A812AUX3_ACAPH</name>
<dbReference type="SMART" id="SM00343">
    <property type="entry name" value="ZnF_C2HC"/>
    <property type="match status" value="2"/>
</dbReference>
<dbReference type="GO" id="GO:0003676">
    <property type="term" value="F:nucleic acid binding"/>
    <property type="evidence" value="ECO:0007669"/>
    <property type="project" value="InterPro"/>
</dbReference>